<evidence type="ECO:0000256" key="2">
    <source>
        <dbReference type="ARBA" id="ARBA00022676"/>
    </source>
</evidence>
<dbReference type="Proteomes" id="UP000250321">
    <property type="component" value="Unassembled WGS sequence"/>
</dbReference>
<dbReference type="GO" id="GO:0006004">
    <property type="term" value="P:fucose metabolic process"/>
    <property type="evidence" value="ECO:0007669"/>
    <property type="project" value="UniProtKB-KW"/>
</dbReference>
<keyword evidence="8" id="KW-0472">Membrane</keyword>
<dbReference type="EMBL" id="PJQY01000403">
    <property type="protein sequence ID" value="PQQ11307.1"/>
    <property type="molecule type" value="Genomic_DNA"/>
</dbReference>
<dbReference type="STRING" id="2094558.A0A314YYY4"/>
<evidence type="ECO:0000256" key="3">
    <source>
        <dbReference type="ARBA" id="ARBA00022679"/>
    </source>
</evidence>
<dbReference type="PANTHER" id="PTHR31818:SF1">
    <property type="entry name" value="O-FUCOSYLTRANSFERASE 16"/>
    <property type="match status" value="1"/>
</dbReference>
<evidence type="ECO:0000313" key="10">
    <source>
        <dbReference type="Proteomes" id="UP000250321"/>
    </source>
</evidence>
<dbReference type="PANTHER" id="PTHR31818">
    <property type="entry name" value="O-FUCOSYLTRANSFERASE 16"/>
    <property type="match status" value="1"/>
</dbReference>
<evidence type="ECO:0000256" key="1">
    <source>
        <dbReference type="ARBA" id="ARBA00007737"/>
    </source>
</evidence>
<name>A0A314YYY4_PRUYE</name>
<dbReference type="InterPro" id="IPR019378">
    <property type="entry name" value="GDP-Fuc_O-FucTrfase"/>
</dbReference>
<evidence type="ECO:0000256" key="5">
    <source>
        <dbReference type="ARBA" id="ARBA00023277"/>
    </source>
</evidence>
<keyword evidence="2" id="KW-0328">Glycosyltransferase</keyword>
<sequence>MKKKKRDVSNGHSSINMNSVINVTALSGVVFRTAVLRRHLRRLRHHVFPLVSAVSGCLLLLLAAFSLLAPSPVLHHHDHLSLLRHYHSSDDNGVVEARSNSDETSTFRVPESGGSSGRDLWSTRKSDTTFHGCSNAADNFATADVKTHSNRYLLIATSGGLNQQRTGITDAVVAAYILNATLVVPKLDQKSFWKDSSNFDEIFDVDWFISSLSKDVDIIKQLPTKGGKPMSPYTMRVPRKCNAKCYQNRLVPVLNKKHAVQLTKFDYRLSNKLDSNLQKLRCRANYHALKFTDLINEMGKTLVDRMRMKSKHFIALHLRFEPDMLAFSGCDFGGGEKERKELGKIRKRWKTLHASNPDKVRRHGRCPLTPEEVGLMLRALGFGSDIHLYVASGEVYGGEETLAPLKKLFPNYHSKETIASKEELTPFSSFSSRMAALDFIVCDESDVFITNNNGNMARMLAGRRRYFGHKPTFRPNAKKLSPLFMNRNNMTWEEFASKLRTNQIGFMGEPNEIKPGRGEFHENPAACICSASSTKSNEVPIPQNESYDSQNIHKEDDTKKDSGYVTDEQITEDEQDWSEIDYTEMNINRSQGKVLPSVRVSDPGLLLKPDEPELEEFFSD</sequence>
<feature type="compositionally biased region" description="Polar residues" evidence="7">
    <location>
        <begin position="533"/>
        <end position="550"/>
    </location>
</feature>
<feature type="compositionally biased region" description="Basic and acidic residues" evidence="7">
    <location>
        <begin position="551"/>
        <end position="562"/>
    </location>
</feature>
<evidence type="ECO:0000313" key="9">
    <source>
        <dbReference type="EMBL" id="PQQ11307.1"/>
    </source>
</evidence>
<feature type="transmembrane region" description="Helical" evidence="8">
    <location>
        <begin position="47"/>
        <end position="69"/>
    </location>
</feature>
<dbReference type="AlphaFoldDB" id="A0A314YYY4"/>
<dbReference type="PIRSF" id="PIRSF009360">
    <property type="entry name" value="UCP009360"/>
    <property type="match status" value="1"/>
</dbReference>
<dbReference type="OrthoDB" id="1882547at2759"/>
<evidence type="ECO:0000256" key="4">
    <source>
        <dbReference type="ARBA" id="ARBA00023253"/>
    </source>
</evidence>
<evidence type="ECO:0000256" key="8">
    <source>
        <dbReference type="SAM" id="Phobius"/>
    </source>
</evidence>
<keyword evidence="3" id="KW-0808">Transferase</keyword>
<keyword evidence="8" id="KW-0812">Transmembrane</keyword>
<comment type="similarity">
    <text evidence="1">Belongs to the glycosyltransferase GT106 family.</text>
</comment>
<keyword evidence="10" id="KW-1185">Reference proteome</keyword>
<feature type="region of interest" description="Disordered" evidence="7">
    <location>
        <begin position="533"/>
        <end position="573"/>
    </location>
</feature>
<organism evidence="9 10">
    <name type="scientific">Prunus yedoensis var. nudiflora</name>
    <dbReference type="NCBI Taxonomy" id="2094558"/>
    <lineage>
        <taxon>Eukaryota</taxon>
        <taxon>Viridiplantae</taxon>
        <taxon>Streptophyta</taxon>
        <taxon>Embryophyta</taxon>
        <taxon>Tracheophyta</taxon>
        <taxon>Spermatophyta</taxon>
        <taxon>Magnoliopsida</taxon>
        <taxon>eudicotyledons</taxon>
        <taxon>Gunneridae</taxon>
        <taxon>Pentapetalae</taxon>
        <taxon>rosids</taxon>
        <taxon>fabids</taxon>
        <taxon>Rosales</taxon>
        <taxon>Rosaceae</taxon>
        <taxon>Amygdaloideae</taxon>
        <taxon>Amygdaleae</taxon>
        <taxon>Prunus</taxon>
    </lineage>
</organism>
<evidence type="ECO:0000256" key="6">
    <source>
        <dbReference type="ARBA" id="ARBA00030350"/>
    </source>
</evidence>
<proteinExistence type="inferred from homology"/>
<evidence type="ECO:0000256" key="7">
    <source>
        <dbReference type="SAM" id="MobiDB-lite"/>
    </source>
</evidence>
<dbReference type="CDD" id="cd11299">
    <property type="entry name" value="O-FucT_plant"/>
    <property type="match status" value="1"/>
</dbReference>
<dbReference type="InterPro" id="IPR024709">
    <property type="entry name" value="FucosylTrfase_pln"/>
</dbReference>
<reference evidence="9 10" key="1">
    <citation type="submission" date="2018-02" db="EMBL/GenBank/DDBJ databases">
        <title>Draft genome of wild Prunus yedoensis var. nudiflora.</title>
        <authorList>
            <person name="Baek S."/>
            <person name="Kim J.-H."/>
            <person name="Choi K."/>
            <person name="Kim G.-B."/>
            <person name="Cho A."/>
            <person name="Jang H."/>
            <person name="Shin C.-H."/>
            <person name="Yu H.-J."/>
            <person name="Mun J.-H."/>
        </authorList>
    </citation>
    <scope>NUCLEOTIDE SEQUENCE [LARGE SCALE GENOMIC DNA]</scope>
    <source>
        <strain evidence="10">cv. Jeju island</strain>
        <tissue evidence="9">Leaf</tissue>
    </source>
</reference>
<dbReference type="Pfam" id="PF10250">
    <property type="entry name" value="O-FucT"/>
    <property type="match status" value="1"/>
</dbReference>
<feature type="region of interest" description="Disordered" evidence="7">
    <location>
        <begin position="93"/>
        <end position="120"/>
    </location>
</feature>
<protein>
    <recommendedName>
        <fullName evidence="6">O-fucosyltransferase family protein</fullName>
    </recommendedName>
</protein>
<gene>
    <name evidence="9" type="ORF">Pyn_22157</name>
</gene>
<keyword evidence="5" id="KW-0119">Carbohydrate metabolism</keyword>
<keyword evidence="8" id="KW-1133">Transmembrane helix</keyword>
<keyword evidence="4" id="KW-0294">Fucose metabolism</keyword>
<comment type="caution">
    <text evidence="9">The sequence shown here is derived from an EMBL/GenBank/DDBJ whole genome shotgun (WGS) entry which is preliminary data.</text>
</comment>
<accession>A0A314YYY4</accession>
<dbReference type="GO" id="GO:0016757">
    <property type="term" value="F:glycosyltransferase activity"/>
    <property type="evidence" value="ECO:0007669"/>
    <property type="project" value="UniProtKB-KW"/>
</dbReference>